<dbReference type="EMBL" id="UINC01009458">
    <property type="protein sequence ID" value="SVA42414.1"/>
    <property type="molecule type" value="Genomic_DNA"/>
</dbReference>
<organism evidence="1">
    <name type="scientific">marine metagenome</name>
    <dbReference type="NCBI Taxonomy" id="408172"/>
    <lineage>
        <taxon>unclassified sequences</taxon>
        <taxon>metagenomes</taxon>
        <taxon>ecological metagenomes</taxon>
    </lineage>
</organism>
<accession>A0A381VQC0</accession>
<name>A0A381VQC0_9ZZZZ</name>
<gene>
    <name evidence="1" type="ORF">METZ01_LOCUS95268</name>
</gene>
<dbReference type="AlphaFoldDB" id="A0A381VQC0"/>
<sequence>MPITIKIIGLNALKVLKMSLKEGSDAPNALI</sequence>
<protein>
    <submittedName>
        <fullName evidence="1">Uncharacterized protein</fullName>
    </submittedName>
</protein>
<evidence type="ECO:0000313" key="1">
    <source>
        <dbReference type="EMBL" id="SVA42414.1"/>
    </source>
</evidence>
<proteinExistence type="predicted"/>
<reference evidence="1" key="1">
    <citation type="submission" date="2018-05" db="EMBL/GenBank/DDBJ databases">
        <authorList>
            <person name="Lanie J.A."/>
            <person name="Ng W.-L."/>
            <person name="Kazmierczak K.M."/>
            <person name="Andrzejewski T.M."/>
            <person name="Davidsen T.M."/>
            <person name="Wayne K.J."/>
            <person name="Tettelin H."/>
            <person name="Glass J.I."/>
            <person name="Rusch D."/>
            <person name="Podicherti R."/>
            <person name="Tsui H.-C.T."/>
            <person name="Winkler M.E."/>
        </authorList>
    </citation>
    <scope>NUCLEOTIDE SEQUENCE</scope>
</reference>